<evidence type="ECO:0000256" key="7">
    <source>
        <dbReference type="ARBA" id="ARBA00023012"/>
    </source>
</evidence>
<dbReference type="InterPro" id="IPR043128">
    <property type="entry name" value="Rev_trsase/Diguanyl_cyclase"/>
</dbReference>
<dbReference type="CDD" id="cd00130">
    <property type="entry name" value="PAS"/>
    <property type="match status" value="1"/>
</dbReference>
<comment type="subcellular location">
    <subcellularLocation>
        <location evidence="1">Membrane</location>
    </subcellularLocation>
</comment>
<dbReference type="InterPro" id="IPR000700">
    <property type="entry name" value="PAS-assoc_C"/>
</dbReference>
<proteinExistence type="predicted"/>
<evidence type="ECO:0000256" key="8">
    <source>
        <dbReference type="SAM" id="Coils"/>
    </source>
</evidence>
<dbReference type="NCBIfam" id="TIGR00229">
    <property type="entry name" value="sensory_box"/>
    <property type="match status" value="1"/>
</dbReference>
<dbReference type="Pfam" id="PF13426">
    <property type="entry name" value="PAS_9"/>
    <property type="match status" value="1"/>
</dbReference>
<dbReference type="GO" id="GO:0005524">
    <property type="term" value="F:ATP binding"/>
    <property type="evidence" value="ECO:0007669"/>
    <property type="project" value="UniProtKB-KW"/>
</dbReference>
<dbReference type="NCBIfam" id="TIGR00254">
    <property type="entry name" value="GGDEF"/>
    <property type="match status" value="1"/>
</dbReference>
<dbReference type="CDD" id="cd01949">
    <property type="entry name" value="GGDEF"/>
    <property type="match status" value="1"/>
</dbReference>
<feature type="domain" description="PAS" evidence="10">
    <location>
        <begin position="499"/>
        <end position="536"/>
    </location>
</feature>
<keyword evidence="3" id="KW-0808">Transferase</keyword>
<evidence type="ECO:0000256" key="9">
    <source>
        <dbReference type="SAM" id="Phobius"/>
    </source>
</evidence>
<dbReference type="PROSITE" id="PS50887">
    <property type="entry name" value="GGDEF"/>
    <property type="match status" value="1"/>
</dbReference>
<evidence type="ECO:0000256" key="5">
    <source>
        <dbReference type="ARBA" id="ARBA00022777"/>
    </source>
</evidence>
<evidence type="ECO:0000313" key="14">
    <source>
        <dbReference type="Proteomes" id="UP000287853"/>
    </source>
</evidence>
<dbReference type="InterPro" id="IPR000160">
    <property type="entry name" value="GGDEF_dom"/>
</dbReference>
<evidence type="ECO:0000259" key="10">
    <source>
        <dbReference type="PROSITE" id="PS50112"/>
    </source>
</evidence>
<dbReference type="Proteomes" id="UP000287853">
    <property type="component" value="Unassembled WGS sequence"/>
</dbReference>
<dbReference type="SMART" id="SM00267">
    <property type="entry name" value="GGDEF"/>
    <property type="match status" value="1"/>
</dbReference>
<evidence type="ECO:0000259" key="11">
    <source>
        <dbReference type="PROSITE" id="PS50113"/>
    </source>
</evidence>
<dbReference type="InterPro" id="IPR000014">
    <property type="entry name" value="PAS"/>
</dbReference>
<dbReference type="SMART" id="SM00091">
    <property type="entry name" value="PAS"/>
    <property type="match status" value="2"/>
</dbReference>
<keyword evidence="8" id="KW-0175">Coiled coil</keyword>
<keyword evidence="2" id="KW-0597">Phosphoprotein</keyword>
<feature type="coiled-coil region" evidence="8">
    <location>
        <begin position="482"/>
        <end position="509"/>
    </location>
</feature>
<dbReference type="PROSITE" id="PS50113">
    <property type="entry name" value="PAC"/>
    <property type="match status" value="1"/>
</dbReference>
<dbReference type="AlphaFoldDB" id="A0A444IV53"/>
<reference evidence="13 14" key="1">
    <citation type="submission" date="2017-01" db="EMBL/GenBank/DDBJ databases">
        <title>The cable genome- insights into the physiology and evolution of filamentous bacteria capable of sulfide oxidation via long distance electron transfer.</title>
        <authorList>
            <person name="Schreiber L."/>
            <person name="Bjerg J.T."/>
            <person name="Boggild A."/>
            <person name="Van De Vossenberg J."/>
            <person name="Meysman F."/>
            <person name="Nielsen L.P."/>
            <person name="Schramm A."/>
            <person name="Kjeldsen K.U."/>
        </authorList>
    </citation>
    <scope>NUCLEOTIDE SEQUENCE [LARGE SCALE GENOMIC DNA]</scope>
    <source>
        <strain evidence="13">MCF</strain>
    </source>
</reference>
<name>A0A444IV53_9BACT</name>
<evidence type="ECO:0000256" key="1">
    <source>
        <dbReference type="ARBA" id="ARBA00004370"/>
    </source>
</evidence>
<gene>
    <name evidence="13" type="ORF">H206_01312</name>
</gene>
<keyword evidence="4" id="KW-0547">Nucleotide-binding</keyword>
<dbReference type="GO" id="GO:0016020">
    <property type="term" value="C:membrane"/>
    <property type="evidence" value="ECO:0007669"/>
    <property type="project" value="UniProtKB-SubCell"/>
</dbReference>
<evidence type="ECO:0000256" key="2">
    <source>
        <dbReference type="ARBA" id="ARBA00022553"/>
    </source>
</evidence>
<evidence type="ECO:0000259" key="12">
    <source>
        <dbReference type="PROSITE" id="PS50887"/>
    </source>
</evidence>
<dbReference type="GO" id="GO:0016301">
    <property type="term" value="F:kinase activity"/>
    <property type="evidence" value="ECO:0007669"/>
    <property type="project" value="UniProtKB-KW"/>
</dbReference>
<dbReference type="InterPro" id="IPR035965">
    <property type="entry name" value="PAS-like_dom_sf"/>
</dbReference>
<dbReference type="PANTHER" id="PTHR46663:SF3">
    <property type="entry name" value="SLL0267 PROTEIN"/>
    <property type="match status" value="1"/>
</dbReference>
<evidence type="ECO:0000256" key="6">
    <source>
        <dbReference type="ARBA" id="ARBA00022840"/>
    </source>
</evidence>
<dbReference type="Pfam" id="PF13188">
    <property type="entry name" value="PAS_8"/>
    <property type="match status" value="1"/>
</dbReference>
<dbReference type="InterPro" id="IPR052163">
    <property type="entry name" value="DGC-Regulatory_Protein"/>
</dbReference>
<keyword evidence="7" id="KW-0902">Two-component regulatory system</keyword>
<dbReference type="SUPFAM" id="SSF55073">
    <property type="entry name" value="Nucleotide cyclase"/>
    <property type="match status" value="1"/>
</dbReference>
<organism evidence="13 14">
    <name type="scientific">Candidatus Electrothrix aarhusensis</name>
    <dbReference type="NCBI Taxonomy" id="1859131"/>
    <lineage>
        <taxon>Bacteria</taxon>
        <taxon>Pseudomonadati</taxon>
        <taxon>Thermodesulfobacteriota</taxon>
        <taxon>Desulfobulbia</taxon>
        <taxon>Desulfobulbales</taxon>
        <taxon>Desulfobulbaceae</taxon>
        <taxon>Candidatus Electrothrix</taxon>
    </lineage>
</organism>
<keyword evidence="14" id="KW-1185">Reference proteome</keyword>
<dbReference type="Gene3D" id="3.30.70.270">
    <property type="match status" value="1"/>
</dbReference>
<feature type="domain" description="PAS" evidence="10">
    <location>
        <begin position="372"/>
        <end position="416"/>
    </location>
</feature>
<evidence type="ECO:0000256" key="4">
    <source>
        <dbReference type="ARBA" id="ARBA00022741"/>
    </source>
</evidence>
<dbReference type="EMBL" id="MTKO01000088">
    <property type="protein sequence ID" value="RWX44788.1"/>
    <property type="molecule type" value="Genomic_DNA"/>
</dbReference>
<dbReference type="SUPFAM" id="SSF55785">
    <property type="entry name" value="PYP-like sensor domain (PAS domain)"/>
    <property type="match status" value="2"/>
</dbReference>
<comment type="caution">
    <text evidence="13">The sequence shown here is derived from an EMBL/GenBank/DDBJ whole genome shotgun (WGS) entry which is preliminary data.</text>
</comment>
<dbReference type="Pfam" id="PF00990">
    <property type="entry name" value="GGDEF"/>
    <property type="match status" value="1"/>
</dbReference>
<dbReference type="InterPro" id="IPR029787">
    <property type="entry name" value="Nucleotide_cyclase"/>
</dbReference>
<accession>A0A444IV53</accession>
<keyword evidence="9" id="KW-0472">Membrane</keyword>
<feature type="domain" description="GGDEF" evidence="12">
    <location>
        <begin position="654"/>
        <end position="781"/>
    </location>
</feature>
<protein>
    <submittedName>
        <fullName evidence="13">PAS domain S-box-containing protein/diguanylate cyclase (GGDEF) domain-containing protein</fullName>
    </submittedName>
</protein>
<feature type="transmembrane region" description="Helical" evidence="9">
    <location>
        <begin position="341"/>
        <end position="364"/>
    </location>
</feature>
<dbReference type="InterPro" id="IPR029151">
    <property type="entry name" value="Sensor-like_sf"/>
</dbReference>
<keyword evidence="9" id="KW-0812">Transmembrane</keyword>
<sequence>MQKKFQSIHSPNRLYCFLLLILPIMLLSLSISYLFYQDEKKHQEELHKSEEKYIIGQHEDGIHKLFLNITTDLKILAESYPKCSDQKEQKDALNNFTEILHLFSQHRRVYDQVRLVNKDGMEQIRVNRIAEQSVIVPKKDLQYKGKRYYFQDTIKLNHGEVFISPFDLNVEHGAVEKPYKPMLRFGTPIFDQKGNKQGVVLLNYLGQEILDQLAEYTADRLHGKLMLLNREGYWLYGERQNDAWAFMWSERAGRTFDASYPEAWKNISSEYSGQFVTNENLFTFITLYPLSDGMTSSTGNPNAFGESEEEIKTGEYYWKLLTRLPLEQIEQEHLMPARYSLLLFNLVLFILLGPISWLLISFYASRETTRLELNRFKNVLDKTLDSVFMFDPETLRFTYVNQGGQNQVGYSADEFMKMTPVSIKPDFTEAKFREMIAELTKGKTKNLFFQTVHQHKNGTKIPVEIHLQYIEPDHSTACFVAVIRDITERKQAEEALEAARQRLLTVLDSIDAMVYVIDLESYKLLFLNKYALDIFGDITGAICWKSLQIGLDGPCDCCPNDLLCDSGECSGESYVWERQNPFNERWYELHDRVIKWFDGRDVKIQIATDITERRRMERQLHHNAYHDCLTKLANRLLFYERFEQELIAAKQSSAKMALIFIDLNKFKPVNDQYGHDTGDLLLQEVARRLLSSVRQADMVARMGGDEFVLLLPGMQSNDDLLRIVDKINAALGAPCQLSPDININISAATGTAVYPDDGMLADELLNTADERMYRNKRQEES</sequence>
<dbReference type="Pfam" id="PF21623">
    <property type="entry name" value="HK_sensor_dom_bact"/>
    <property type="match status" value="1"/>
</dbReference>
<keyword evidence="5" id="KW-0418">Kinase</keyword>
<keyword evidence="9" id="KW-1133">Transmembrane helix</keyword>
<keyword evidence="6" id="KW-0067">ATP-binding</keyword>
<feature type="transmembrane region" description="Helical" evidence="9">
    <location>
        <begin position="12"/>
        <end position="36"/>
    </location>
</feature>
<evidence type="ECO:0000313" key="13">
    <source>
        <dbReference type="EMBL" id="RWX44788.1"/>
    </source>
</evidence>
<evidence type="ECO:0000256" key="3">
    <source>
        <dbReference type="ARBA" id="ARBA00022679"/>
    </source>
</evidence>
<dbReference type="SUPFAM" id="SSF103190">
    <property type="entry name" value="Sensory domain-like"/>
    <property type="match status" value="2"/>
</dbReference>
<dbReference type="PANTHER" id="PTHR46663">
    <property type="entry name" value="DIGUANYLATE CYCLASE DGCT-RELATED"/>
    <property type="match status" value="1"/>
</dbReference>
<dbReference type="GO" id="GO:0000160">
    <property type="term" value="P:phosphorelay signal transduction system"/>
    <property type="evidence" value="ECO:0007669"/>
    <property type="project" value="UniProtKB-KW"/>
</dbReference>
<dbReference type="InterPro" id="IPR048760">
    <property type="entry name" value="VP0354-like_sensor_dom"/>
</dbReference>
<dbReference type="PROSITE" id="PS50112">
    <property type="entry name" value="PAS"/>
    <property type="match status" value="2"/>
</dbReference>
<dbReference type="Gene3D" id="3.30.450.20">
    <property type="entry name" value="PAS domain"/>
    <property type="match status" value="4"/>
</dbReference>
<feature type="domain" description="PAC" evidence="11">
    <location>
        <begin position="445"/>
        <end position="498"/>
    </location>
</feature>